<keyword evidence="2" id="KW-0479">Metal-binding</keyword>
<reference evidence="5 6" key="1">
    <citation type="submission" date="2015-08" db="EMBL/GenBank/DDBJ databases">
        <title>Next Generation Sequencing and Analysis of the Genome of Puccinia sorghi L Schw, the Causal Agent of Maize Common Rust.</title>
        <authorList>
            <person name="Rochi L."/>
            <person name="Burguener G."/>
            <person name="Darino M."/>
            <person name="Turjanski A."/>
            <person name="Kreff E."/>
            <person name="Dieguez M.J."/>
            <person name="Sacco F."/>
        </authorList>
    </citation>
    <scope>NUCLEOTIDE SEQUENCE [LARGE SCALE GENOMIC DNA]</scope>
    <source>
        <strain evidence="5 6">RO10H11247</strain>
    </source>
</reference>
<comment type="caution">
    <text evidence="5">The sequence shown here is derived from an EMBL/GenBank/DDBJ whole genome shotgun (WGS) entry which is preliminary data.</text>
</comment>
<keyword evidence="2" id="KW-0863">Zinc-finger</keyword>
<dbReference type="InterPro" id="IPR001878">
    <property type="entry name" value="Znf_CCHC"/>
</dbReference>
<sequence length="125" mass="13528">MDGEVKYAVKRAKKDICDKTRLGRRRFQTRNQIVTTGKVTSVSNPKVTGGDKDEQKMSNLSIKCYTCGETGHTSRRCGKNVKATKQGSDNKDLDVGSDLEDDGPIIGGDSIGRAGRDALRTTGCC</sequence>
<accession>A0A0L6U7X5</accession>
<dbReference type="Gene3D" id="4.10.60.10">
    <property type="entry name" value="Zinc finger, CCHC-type"/>
    <property type="match status" value="1"/>
</dbReference>
<dbReference type="VEuPathDB" id="FungiDB:VP01_899g7"/>
<dbReference type="GO" id="GO:0006397">
    <property type="term" value="P:mRNA processing"/>
    <property type="evidence" value="ECO:0007669"/>
    <property type="project" value="UniProtKB-KW"/>
</dbReference>
<dbReference type="Pfam" id="PF00098">
    <property type="entry name" value="zf-CCHC"/>
    <property type="match status" value="1"/>
</dbReference>
<gene>
    <name evidence="5" type="ORF">VP01_899g7</name>
</gene>
<evidence type="ECO:0000256" key="3">
    <source>
        <dbReference type="SAM" id="MobiDB-lite"/>
    </source>
</evidence>
<evidence type="ECO:0000256" key="2">
    <source>
        <dbReference type="PROSITE-ProRule" id="PRU00047"/>
    </source>
</evidence>
<protein>
    <recommendedName>
        <fullName evidence="4">CCHC-type domain-containing protein</fullName>
    </recommendedName>
</protein>
<keyword evidence="1" id="KW-0507">mRNA processing</keyword>
<proteinExistence type="predicted"/>
<evidence type="ECO:0000259" key="4">
    <source>
        <dbReference type="PROSITE" id="PS50158"/>
    </source>
</evidence>
<dbReference type="GO" id="GO:0003676">
    <property type="term" value="F:nucleic acid binding"/>
    <property type="evidence" value="ECO:0007669"/>
    <property type="project" value="InterPro"/>
</dbReference>
<evidence type="ECO:0000313" key="6">
    <source>
        <dbReference type="Proteomes" id="UP000037035"/>
    </source>
</evidence>
<dbReference type="Proteomes" id="UP000037035">
    <property type="component" value="Unassembled WGS sequence"/>
</dbReference>
<dbReference type="EMBL" id="LAVV01014603">
    <property type="protein sequence ID" value="KNZ44616.1"/>
    <property type="molecule type" value="Genomic_DNA"/>
</dbReference>
<dbReference type="InterPro" id="IPR036875">
    <property type="entry name" value="Znf_CCHC_sf"/>
</dbReference>
<name>A0A0L6U7X5_9BASI</name>
<keyword evidence="2" id="KW-0862">Zinc</keyword>
<feature type="domain" description="CCHC-type" evidence="4">
    <location>
        <begin position="63"/>
        <end position="77"/>
    </location>
</feature>
<keyword evidence="6" id="KW-1185">Reference proteome</keyword>
<evidence type="ECO:0000256" key="1">
    <source>
        <dbReference type="ARBA" id="ARBA00022664"/>
    </source>
</evidence>
<dbReference type="PROSITE" id="PS50158">
    <property type="entry name" value="ZF_CCHC"/>
    <property type="match status" value="1"/>
</dbReference>
<dbReference type="GO" id="GO:0008270">
    <property type="term" value="F:zinc ion binding"/>
    <property type="evidence" value="ECO:0007669"/>
    <property type="project" value="UniProtKB-KW"/>
</dbReference>
<evidence type="ECO:0000313" key="5">
    <source>
        <dbReference type="EMBL" id="KNZ44616.1"/>
    </source>
</evidence>
<feature type="region of interest" description="Disordered" evidence="3">
    <location>
        <begin position="78"/>
        <end position="110"/>
    </location>
</feature>
<organism evidence="5 6">
    <name type="scientific">Puccinia sorghi</name>
    <dbReference type="NCBI Taxonomy" id="27349"/>
    <lineage>
        <taxon>Eukaryota</taxon>
        <taxon>Fungi</taxon>
        <taxon>Dikarya</taxon>
        <taxon>Basidiomycota</taxon>
        <taxon>Pucciniomycotina</taxon>
        <taxon>Pucciniomycetes</taxon>
        <taxon>Pucciniales</taxon>
        <taxon>Pucciniaceae</taxon>
        <taxon>Puccinia</taxon>
    </lineage>
</organism>
<dbReference type="AlphaFoldDB" id="A0A0L6U7X5"/>
<dbReference type="SUPFAM" id="SSF57756">
    <property type="entry name" value="Retrovirus zinc finger-like domains"/>
    <property type="match status" value="1"/>
</dbReference>